<feature type="repeat" description="TPR" evidence="3">
    <location>
        <begin position="58"/>
        <end position="91"/>
    </location>
</feature>
<dbReference type="Pfam" id="PF00515">
    <property type="entry name" value="TPR_1"/>
    <property type="match status" value="2"/>
</dbReference>
<dbReference type="InterPro" id="IPR050498">
    <property type="entry name" value="Ycf3"/>
</dbReference>
<dbReference type="Pfam" id="PF13371">
    <property type="entry name" value="TPR_9"/>
    <property type="match status" value="1"/>
</dbReference>
<dbReference type="HOGENOM" id="CLU_871199_0_0_0"/>
<name>A7NGW2_ROSCS</name>
<feature type="repeat" description="TPR" evidence="3">
    <location>
        <begin position="236"/>
        <end position="269"/>
    </location>
</feature>
<reference evidence="5 6" key="1">
    <citation type="submission" date="2007-08" db="EMBL/GenBank/DDBJ databases">
        <title>Complete sequence of Roseiflexus castenholzii DSM 13941.</title>
        <authorList>
            <consortium name="US DOE Joint Genome Institute"/>
            <person name="Copeland A."/>
            <person name="Lucas S."/>
            <person name="Lapidus A."/>
            <person name="Barry K."/>
            <person name="Glavina del Rio T."/>
            <person name="Dalin E."/>
            <person name="Tice H."/>
            <person name="Pitluck S."/>
            <person name="Thompson L.S."/>
            <person name="Brettin T."/>
            <person name="Bruce D."/>
            <person name="Detter J.C."/>
            <person name="Han C."/>
            <person name="Tapia R."/>
            <person name="Schmutz J."/>
            <person name="Larimer F."/>
            <person name="Land M."/>
            <person name="Hauser L."/>
            <person name="Kyrpides N."/>
            <person name="Mikhailova N."/>
            <person name="Bryant D.A."/>
            <person name="Hanada S."/>
            <person name="Tsukatani Y."/>
            <person name="Richardson P."/>
        </authorList>
    </citation>
    <scope>NUCLEOTIDE SEQUENCE [LARGE SCALE GENOMIC DNA]</scope>
    <source>
        <strain evidence="6">DSM 13941 / HLO8</strain>
    </source>
</reference>
<dbReference type="InterPro" id="IPR019734">
    <property type="entry name" value="TPR_rpt"/>
</dbReference>
<sequence length="319" mass="35629">MKQRTGRCVACIALVIVLAACSEPLVEPRAPRTPTAVIDRYNAIVATAEAGDDLLMRARAYYDRGNIWFEQQNYIEAIADYDRALALDPSMSRAFHNRGLAYALLKEYDAALRDYAQAIHLDPAYRRAYENRVRLLEELTASTPDETLLQQLADDYGSLARLIPEAEAPYRYRQGLILVRLNDRTAAREAFDAAIRARPQHVDALYERALLHYAVGDLNAALADLDTALRLSPRAANAYYARGLIRHTQGDPRSAIADFGQALLLRPDYPEALIARAATYAEQGNITAARADLKRLDELQLDPALQPAREALRIRINAP</sequence>
<dbReference type="STRING" id="383372.Rcas_0580"/>
<dbReference type="InterPro" id="IPR011990">
    <property type="entry name" value="TPR-like_helical_dom_sf"/>
</dbReference>
<protein>
    <submittedName>
        <fullName evidence="5">TPR repeat-containing protein</fullName>
    </submittedName>
</protein>
<dbReference type="Proteomes" id="UP000000263">
    <property type="component" value="Chromosome"/>
</dbReference>
<dbReference type="PANTHER" id="PTHR44858:SF1">
    <property type="entry name" value="UDP-N-ACETYLGLUCOSAMINE--PEPTIDE N-ACETYLGLUCOSAMINYLTRANSFERASE SPINDLY-RELATED"/>
    <property type="match status" value="1"/>
</dbReference>
<feature type="signal peptide" evidence="4">
    <location>
        <begin position="1"/>
        <end position="22"/>
    </location>
</feature>
<dbReference type="OrthoDB" id="139415at2"/>
<feature type="chain" id="PRO_5002713966" evidence="4">
    <location>
        <begin position="23"/>
        <end position="319"/>
    </location>
</feature>
<keyword evidence="4" id="KW-0732">Signal</keyword>
<dbReference type="PROSITE" id="PS50005">
    <property type="entry name" value="TPR"/>
    <property type="match status" value="5"/>
</dbReference>
<evidence type="ECO:0000313" key="6">
    <source>
        <dbReference type="Proteomes" id="UP000000263"/>
    </source>
</evidence>
<dbReference type="SMART" id="SM00028">
    <property type="entry name" value="TPR"/>
    <property type="match status" value="6"/>
</dbReference>
<dbReference type="AlphaFoldDB" id="A7NGW2"/>
<keyword evidence="2 3" id="KW-0802">TPR repeat</keyword>
<dbReference type="RefSeq" id="WP_012119140.1">
    <property type="nucleotide sequence ID" value="NC_009767.1"/>
</dbReference>
<dbReference type="Pfam" id="PF14559">
    <property type="entry name" value="TPR_19"/>
    <property type="match status" value="1"/>
</dbReference>
<feature type="repeat" description="TPR" evidence="3">
    <location>
        <begin position="168"/>
        <end position="201"/>
    </location>
</feature>
<dbReference type="PROSITE" id="PS51257">
    <property type="entry name" value="PROKAR_LIPOPROTEIN"/>
    <property type="match status" value="1"/>
</dbReference>
<keyword evidence="1" id="KW-0677">Repeat</keyword>
<proteinExistence type="predicted"/>
<accession>A7NGW2</accession>
<keyword evidence="6" id="KW-1185">Reference proteome</keyword>
<organism evidence="5 6">
    <name type="scientific">Roseiflexus castenholzii (strain DSM 13941 / HLO8)</name>
    <dbReference type="NCBI Taxonomy" id="383372"/>
    <lineage>
        <taxon>Bacteria</taxon>
        <taxon>Bacillati</taxon>
        <taxon>Chloroflexota</taxon>
        <taxon>Chloroflexia</taxon>
        <taxon>Chloroflexales</taxon>
        <taxon>Roseiflexineae</taxon>
        <taxon>Roseiflexaceae</taxon>
        <taxon>Roseiflexus</taxon>
    </lineage>
</organism>
<feature type="repeat" description="TPR" evidence="3">
    <location>
        <begin position="92"/>
        <end position="125"/>
    </location>
</feature>
<dbReference type="SUPFAM" id="SSF48452">
    <property type="entry name" value="TPR-like"/>
    <property type="match status" value="1"/>
</dbReference>
<dbReference type="PROSITE" id="PS50293">
    <property type="entry name" value="TPR_REGION"/>
    <property type="match status" value="2"/>
</dbReference>
<dbReference type="eggNOG" id="COG0457">
    <property type="taxonomic scope" value="Bacteria"/>
</dbReference>
<feature type="repeat" description="TPR" evidence="3">
    <location>
        <begin position="202"/>
        <end position="235"/>
    </location>
</feature>
<evidence type="ECO:0000256" key="1">
    <source>
        <dbReference type="ARBA" id="ARBA00022737"/>
    </source>
</evidence>
<dbReference type="KEGG" id="rca:Rcas_0580"/>
<evidence type="ECO:0000256" key="4">
    <source>
        <dbReference type="SAM" id="SignalP"/>
    </source>
</evidence>
<evidence type="ECO:0000256" key="3">
    <source>
        <dbReference type="PROSITE-ProRule" id="PRU00339"/>
    </source>
</evidence>
<evidence type="ECO:0000256" key="2">
    <source>
        <dbReference type="ARBA" id="ARBA00022803"/>
    </source>
</evidence>
<dbReference type="Gene3D" id="1.25.40.10">
    <property type="entry name" value="Tetratricopeptide repeat domain"/>
    <property type="match status" value="3"/>
</dbReference>
<dbReference type="PANTHER" id="PTHR44858">
    <property type="entry name" value="TETRATRICOPEPTIDE REPEAT PROTEIN 6"/>
    <property type="match status" value="1"/>
</dbReference>
<dbReference type="EMBL" id="CP000804">
    <property type="protein sequence ID" value="ABU56709.1"/>
    <property type="molecule type" value="Genomic_DNA"/>
</dbReference>
<evidence type="ECO:0000313" key="5">
    <source>
        <dbReference type="EMBL" id="ABU56709.1"/>
    </source>
</evidence>
<gene>
    <name evidence="5" type="ordered locus">Rcas_0580</name>
</gene>